<evidence type="ECO:0000313" key="1">
    <source>
        <dbReference type="EMBL" id="MSE08986.1"/>
    </source>
</evidence>
<dbReference type="Proteomes" id="UP000467635">
    <property type="component" value="Unassembled WGS sequence"/>
</dbReference>
<feature type="non-terminal residue" evidence="1">
    <location>
        <position position="62"/>
    </location>
</feature>
<name>A0A7X2MGH8_9LACO</name>
<organism evidence="1 2">
    <name type="scientific">Ligilactobacillus salivarius</name>
    <dbReference type="NCBI Taxonomy" id="1624"/>
    <lineage>
        <taxon>Bacteria</taxon>
        <taxon>Bacillati</taxon>
        <taxon>Bacillota</taxon>
        <taxon>Bacilli</taxon>
        <taxon>Lactobacillales</taxon>
        <taxon>Lactobacillaceae</taxon>
        <taxon>Ligilactobacillus</taxon>
    </lineage>
</organism>
<protein>
    <submittedName>
        <fullName evidence="1">SAM-dependent DNA methyltransferase</fullName>
    </submittedName>
</protein>
<dbReference type="EMBL" id="WKKX01000550">
    <property type="protein sequence ID" value="MSE08986.1"/>
    <property type="molecule type" value="Genomic_DNA"/>
</dbReference>
<keyword evidence="1" id="KW-0489">Methyltransferase</keyword>
<gene>
    <name evidence="1" type="ORF">GKC33_09890</name>
</gene>
<keyword evidence="1" id="KW-0808">Transferase</keyword>
<evidence type="ECO:0000313" key="2">
    <source>
        <dbReference type="Proteomes" id="UP000467635"/>
    </source>
</evidence>
<accession>A0A7X2MGH8</accession>
<proteinExistence type="predicted"/>
<comment type="caution">
    <text evidence="1">The sequence shown here is derived from an EMBL/GenBank/DDBJ whole genome shotgun (WGS) entry which is preliminary data.</text>
</comment>
<dbReference type="GO" id="GO:0032259">
    <property type="term" value="P:methylation"/>
    <property type="evidence" value="ECO:0007669"/>
    <property type="project" value="UniProtKB-KW"/>
</dbReference>
<dbReference type="GO" id="GO:0008168">
    <property type="term" value="F:methyltransferase activity"/>
    <property type="evidence" value="ECO:0007669"/>
    <property type="project" value="UniProtKB-KW"/>
</dbReference>
<reference evidence="1 2" key="1">
    <citation type="submission" date="2019-11" db="EMBL/GenBank/DDBJ databases">
        <title>Draft Genome Sequence of Plant Growth-Promoting Rhizosphere-Associated Bacteria.</title>
        <authorList>
            <person name="Vasilyev I.Y."/>
            <person name="Radchenko V."/>
            <person name="Ilnitskaya E.V."/>
        </authorList>
    </citation>
    <scope>NUCLEOTIDE SEQUENCE [LARGE SCALE GENOMIC DNA]</scope>
    <source>
        <strain evidence="1 2">VRA_01-1sq_f</strain>
    </source>
</reference>
<sequence length="62" mass="7495">MKFDVKTVNKLLGIDDAFKAPTKMMELMLDDKKREETFKKFLEIETDMSYEWFQEYFGDEQA</sequence>
<dbReference type="AlphaFoldDB" id="A0A7X2MGH8"/>